<comment type="similarity">
    <text evidence="3">In the N-terminal section; belongs to the N-acetylglucosamine-1-phosphate uridyltransferase family.</text>
</comment>
<comment type="subcellular location">
    <subcellularLocation>
        <location evidence="1">Cytoplasm</location>
    </subcellularLocation>
</comment>
<dbReference type="AlphaFoldDB" id="A0A7C4KYK5"/>
<dbReference type="InterPro" id="IPR050065">
    <property type="entry name" value="GlmU-like"/>
</dbReference>
<feature type="domain" description="MobA-like NTP transferase" evidence="10">
    <location>
        <begin position="51"/>
        <end position="171"/>
    </location>
</feature>
<dbReference type="Pfam" id="PF00132">
    <property type="entry name" value="Hexapep"/>
    <property type="match status" value="1"/>
</dbReference>
<dbReference type="SUPFAM" id="SSF53448">
    <property type="entry name" value="Nucleotide-diphospho-sugar transferases"/>
    <property type="match status" value="1"/>
</dbReference>
<comment type="caution">
    <text evidence="11">The sequence shown here is derived from an EMBL/GenBank/DDBJ whole genome shotgun (WGS) entry which is preliminary data.</text>
</comment>
<keyword evidence="6" id="KW-0012">Acyltransferase</keyword>
<dbReference type="InterPro" id="IPR001451">
    <property type="entry name" value="Hexapep"/>
</dbReference>
<keyword evidence="4 11" id="KW-0808">Transferase</keyword>
<evidence type="ECO:0000256" key="4">
    <source>
        <dbReference type="ARBA" id="ARBA00022679"/>
    </source>
</evidence>
<dbReference type="EMBL" id="DSXR01000044">
    <property type="protein sequence ID" value="HGS86696.1"/>
    <property type="molecule type" value="Genomic_DNA"/>
</dbReference>
<dbReference type="GO" id="GO:0019134">
    <property type="term" value="F:glucosamine-1-phosphate N-acetyltransferase activity"/>
    <property type="evidence" value="ECO:0007669"/>
    <property type="project" value="UniProtKB-EC"/>
</dbReference>
<proteinExistence type="inferred from homology"/>
<dbReference type="InterPro" id="IPR025877">
    <property type="entry name" value="MobA-like_NTP_Trfase"/>
</dbReference>
<dbReference type="CDD" id="cd02540">
    <property type="entry name" value="GT2_GlmU_N_bac"/>
    <property type="match status" value="1"/>
</dbReference>
<gene>
    <name evidence="11" type="ORF">ENT17_03665</name>
</gene>
<evidence type="ECO:0000256" key="3">
    <source>
        <dbReference type="ARBA" id="ARBA00007947"/>
    </source>
</evidence>
<comment type="catalytic activity">
    <reaction evidence="8">
        <text>N-acetyl-alpha-D-glucosamine 1-phosphate + UTP + H(+) = UDP-N-acetyl-alpha-D-glucosamine + diphosphate</text>
        <dbReference type="Rhea" id="RHEA:13509"/>
        <dbReference type="ChEBI" id="CHEBI:15378"/>
        <dbReference type="ChEBI" id="CHEBI:33019"/>
        <dbReference type="ChEBI" id="CHEBI:46398"/>
        <dbReference type="ChEBI" id="CHEBI:57705"/>
        <dbReference type="ChEBI" id="CHEBI:57776"/>
        <dbReference type="EC" id="2.7.7.23"/>
    </reaction>
</comment>
<dbReference type="Pfam" id="PF12804">
    <property type="entry name" value="NTP_transf_3"/>
    <property type="match status" value="1"/>
</dbReference>
<evidence type="ECO:0000256" key="5">
    <source>
        <dbReference type="ARBA" id="ARBA00022695"/>
    </source>
</evidence>
<evidence type="ECO:0000256" key="6">
    <source>
        <dbReference type="ARBA" id="ARBA00023315"/>
    </source>
</evidence>
<evidence type="ECO:0000256" key="1">
    <source>
        <dbReference type="ARBA" id="ARBA00004496"/>
    </source>
</evidence>
<dbReference type="InterPro" id="IPR029044">
    <property type="entry name" value="Nucleotide-diphossugar_trans"/>
</dbReference>
<evidence type="ECO:0000256" key="7">
    <source>
        <dbReference type="ARBA" id="ARBA00048247"/>
    </source>
</evidence>
<reference evidence="11" key="1">
    <citation type="journal article" date="2020" name="mSystems">
        <title>Genome- and Community-Level Interaction Insights into Carbon Utilization and Element Cycling Functions of Hydrothermarchaeota in Hydrothermal Sediment.</title>
        <authorList>
            <person name="Zhou Z."/>
            <person name="Liu Y."/>
            <person name="Xu W."/>
            <person name="Pan J."/>
            <person name="Luo Z.H."/>
            <person name="Li M."/>
        </authorList>
    </citation>
    <scope>NUCLEOTIDE SEQUENCE [LARGE SCALE GENOMIC DNA]</scope>
    <source>
        <strain evidence="11">SpSt-556</strain>
    </source>
</reference>
<keyword evidence="5" id="KW-0548">Nucleotidyltransferase</keyword>
<dbReference type="GO" id="GO:0005737">
    <property type="term" value="C:cytoplasm"/>
    <property type="evidence" value="ECO:0007669"/>
    <property type="project" value="UniProtKB-SubCell"/>
</dbReference>
<evidence type="ECO:0000259" key="10">
    <source>
        <dbReference type="Pfam" id="PF12804"/>
    </source>
</evidence>
<evidence type="ECO:0000256" key="9">
    <source>
        <dbReference type="ARBA" id="ARBA00049628"/>
    </source>
</evidence>
<dbReference type="Gene3D" id="2.160.10.10">
    <property type="entry name" value="Hexapeptide repeat proteins"/>
    <property type="match status" value="1"/>
</dbReference>
<dbReference type="GO" id="GO:0003977">
    <property type="term" value="F:UDP-N-acetylglucosamine diphosphorylase activity"/>
    <property type="evidence" value="ECO:0007669"/>
    <property type="project" value="UniProtKB-EC"/>
</dbReference>
<sequence>MTVDSDSPDPENQMLQRHSPAAADFSMPAGQSFSFYPAGGGVMQPDSSVAVVILAAGYGKRMKSSLPKVLHPLGGVPLIEHSLRAAAQVSGQPPLLVIGHGAEQVRAAVGERARYALQSQQLGTAHAVRMAQPLLEGRADWVVVTAGDMPLITADTLQRLIDLQRSADSALTMLTVILDDPHGFGRVVRSPHGDVQAIIEEAVAPPEVLAIRELNAGVYCFDGAWLWQALAEISLSPKGEYYLTDVVEIARRHGRRVQAVTAADPHEALGINTRAHLAEAQAVLQRRIAARWMEAGVTLIDPASTTIEVDVTIGADTIIYPHCYLGGSTQIGGNCRIGPGAALWDTRVGEGCRIPAGWLENCTLADGVRLSPYAVRRGGHISAAESEA</sequence>
<organism evidence="11">
    <name type="scientific">Bellilinea caldifistulae</name>
    <dbReference type="NCBI Taxonomy" id="360411"/>
    <lineage>
        <taxon>Bacteria</taxon>
        <taxon>Bacillati</taxon>
        <taxon>Chloroflexota</taxon>
        <taxon>Anaerolineae</taxon>
        <taxon>Anaerolineales</taxon>
        <taxon>Anaerolineaceae</taxon>
        <taxon>Bellilinea</taxon>
    </lineage>
</organism>
<evidence type="ECO:0000313" key="11">
    <source>
        <dbReference type="EMBL" id="HGS86696.1"/>
    </source>
</evidence>
<dbReference type="PANTHER" id="PTHR43584">
    <property type="entry name" value="NUCLEOTIDYL TRANSFERASE"/>
    <property type="match status" value="1"/>
</dbReference>
<comment type="similarity">
    <text evidence="2">In the C-terminal section; belongs to the transferase hexapeptide repeat family.</text>
</comment>
<evidence type="ECO:0000256" key="8">
    <source>
        <dbReference type="ARBA" id="ARBA00048493"/>
    </source>
</evidence>
<dbReference type="Gene3D" id="3.90.550.10">
    <property type="entry name" value="Spore Coat Polysaccharide Biosynthesis Protein SpsA, Chain A"/>
    <property type="match status" value="1"/>
</dbReference>
<comment type="function">
    <text evidence="9">Catalyzes the last two sequential reactions in the de novo biosynthetic pathway for UDP-N-acetylglucosamine (UDP-GlcNAc). The C-terminal domain catalyzes the transfer of acetyl group from acetyl coenzyme A to glucosamine-1-phosphate (GlcN-1-P) to produce N-acetylglucosamine-1-phosphate (GlcNAc-1-P), which is converted into UDP-GlcNAc by the transfer of uridine 5-monophosphate (from uridine 5-triphosphate), a reaction catalyzed by the N-terminal domain.</text>
</comment>
<protein>
    <submittedName>
        <fullName evidence="11">Bifunctional N-acetylglucosamine-1-phosphate uridyltransferase/glucosamine-1-phosphate acetyltransferase</fullName>
    </submittedName>
</protein>
<accession>A0A7C4KYK5</accession>
<comment type="catalytic activity">
    <reaction evidence="7">
        <text>alpha-D-glucosamine 1-phosphate + acetyl-CoA = N-acetyl-alpha-D-glucosamine 1-phosphate + CoA + H(+)</text>
        <dbReference type="Rhea" id="RHEA:13725"/>
        <dbReference type="ChEBI" id="CHEBI:15378"/>
        <dbReference type="ChEBI" id="CHEBI:57287"/>
        <dbReference type="ChEBI" id="CHEBI:57288"/>
        <dbReference type="ChEBI" id="CHEBI:57776"/>
        <dbReference type="ChEBI" id="CHEBI:58516"/>
        <dbReference type="EC" id="2.3.1.157"/>
    </reaction>
</comment>
<evidence type="ECO:0000256" key="2">
    <source>
        <dbReference type="ARBA" id="ARBA00007707"/>
    </source>
</evidence>
<dbReference type="PANTHER" id="PTHR43584:SF3">
    <property type="entry name" value="BIFUNCTIONAL PROTEIN GLMU"/>
    <property type="match status" value="1"/>
</dbReference>
<name>A0A7C4KYK5_9CHLR</name>